<evidence type="ECO:0000313" key="3">
    <source>
        <dbReference type="Proteomes" id="UP001594351"/>
    </source>
</evidence>
<evidence type="ECO:0000256" key="1">
    <source>
        <dbReference type="SAM" id="Phobius"/>
    </source>
</evidence>
<evidence type="ECO:0000313" key="2">
    <source>
        <dbReference type="EMBL" id="MFC1852983.1"/>
    </source>
</evidence>
<keyword evidence="1" id="KW-0472">Membrane</keyword>
<protein>
    <submittedName>
        <fullName evidence="2">Uncharacterized protein</fullName>
    </submittedName>
</protein>
<sequence>MRCRIVFYCHLFIIPMILFVATFNTSYTEKDANNGHDLSELTELFLEELMHVQVISTTKVILVMIVSGLADTYW</sequence>
<comment type="caution">
    <text evidence="2">The sequence shown here is derived from an EMBL/GenBank/DDBJ whole genome shotgun (WGS) entry which is preliminary data.</text>
</comment>
<accession>A0ABV6Z3F8</accession>
<proteinExistence type="predicted"/>
<dbReference type="EMBL" id="JBHPBY010000400">
    <property type="protein sequence ID" value="MFC1852983.1"/>
    <property type="molecule type" value="Genomic_DNA"/>
</dbReference>
<gene>
    <name evidence="2" type="ORF">ACFL27_22530</name>
</gene>
<keyword evidence="1" id="KW-1133">Transmembrane helix</keyword>
<reference evidence="2 3" key="1">
    <citation type="submission" date="2024-09" db="EMBL/GenBank/DDBJ databases">
        <title>Laminarin stimulates single cell rates of sulfate reduction while oxygen inhibits transcriptomic activity in coastal marine sediment.</title>
        <authorList>
            <person name="Lindsay M."/>
            <person name="Orcutt B."/>
            <person name="Emerson D."/>
            <person name="Stepanauskas R."/>
            <person name="D'Angelo T."/>
        </authorList>
    </citation>
    <scope>NUCLEOTIDE SEQUENCE [LARGE SCALE GENOMIC DNA]</scope>
    <source>
        <strain evidence="2">SAG AM-311-K15</strain>
    </source>
</reference>
<organism evidence="2 3">
    <name type="scientific">candidate division CSSED10-310 bacterium</name>
    <dbReference type="NCBI Taxonomy" id="2855610"/>
    <lineage>
        <taxon>Bacteria</taxon>
        <taxon>Bacteria division CSSED10-310</taxon>
    </lineage>
</organism>
<keyword evidence="1" id="KW-0812">Transmembrane</keyword>
<dbReference type="Proteomes" id="UP001594351">
    <property type="component" value="Unassembled WGS sequence"/>
</dbReference>
<keyword evidence="3" id="KW-1185">Reference proteome</keyword>
<feature type="transmembrane region" description="Helical" evidence="1">
    <location>
        <begin position="5"/>
        <end position="23"/>
    </location>
</feature>
<name>A0ABV6Z3F8_UNCC1</name>